<dbReference type="GO" id="GO:0043296">
    <property type="term" value="C:apical junction complex"/>
    <property type="evidence" value="ECO:0007669"/>
    <property type="project" value="TreeGrafter"/>
</dbReference>
<evidence type="ECO:0000313" key="11">
    <source>
        <dbReference type="Proteomes" id="UP000515203"/>
    </source>
</evidence>
<feature type="region of interest" description="Disordered" evidence="8">
    <location>
        <begin position="1"/>
        <end position="109"/>
    </location>
</feature>
<dbReference type="PANTHER" id="PTHR15012:SF37">
    <property type="entry name" value="PROTEIN SHROOM1"/>
    <property type="match status" value="1"/>
</dbReference>
<proteinExistence type="inferred from homology"/>
<dbReference type="PROSITE" id="PS51306">
    <property type="entry name" value="ASD1"/>
    <property type="match status" value="1"/>
</dbReference>
<dbReference type="GO" id="GO:0030864">
    <property type="term" value="C:cortical actin cytoskeleton"/>
    <property type="evidence" value="ECO:0007669"/>
    <property type="project" value="TreeGrafter"/>
</dbReference>
<dbReference type="GO" id="GO:0051015">
    <property type="term" value="F:actin filament binding"/>
    <property type="evidence" value="ECO:0007669"/>
    <property type="project" value="InterPro"/>
</dbReference>
<dbReference type="GO" id="GO:0000902">
    <property type="term" value="P:cell morphogenesis"/>
    <property type="evidence" value="ECO:0007669"/>
    <property type="project" value="TreeGrafter"/>
</dbReference>
<evidence type="ECO:0000256" key="8">
    <source>
        <dbReference type="SAM" id="MobiDB-lite"/>
    </source>
</evidence>
<keyword evidence="3" id="KW-0963">Cytoplasm</keyword>
<evidence type="ECO:0000259" key="10">
    <source>
        <dbReference type="PROSITE" id="PS51307"/>
    </source>
</evidence>
<dbReference type="OrthoDB" id="10063560at2759"/>
<name>A0A6P6E9L7_OCTDE</name>
<evidence type="ECO:0000313" key="14">
    <source>
        <dbReference type="RefSeq" id="XP_023569035.1"/>
    </source>
</evidence>
<organism evidence="11 13">
    <name type="scientific">Octodon degus</name>
    <name type="common">Degu</name>
    <name type="synonym">Sciurus degus</name>
    <dbReference type="NCBI Taxonomy" id="10160"/>
    <lineage>
        <taxon>Eukaryota</taxon>
        <taxon>Metazoa</taxon>
        <taxon>Chordata</taxon>
        <taxon>Craniata</taxon>
        <taxon>Vertebrata</taxon>
        <taxon>Euteleostomi</taxon>
        <taxon>Mammalia</taxon>
        <taxon>Eutheria</taxon>
        <taxon>Euarchontoglires</taxon>
        <taxon>Glires</taxon>
        <taxon>Rodentia</taxon>
        <taxon>Hystricomorpha</taxon>
        <taxon>Octodontidae</taxon>
        <taxon>Octodon</taxon>
    </lineage>
</organism>
<protein>
    <submittedName>
        <fullName evidence="12 13">Protein Shroom1 isoform X1</fullName>
    </submittedName>
</protein>
<evidence type="ECO:0000256" key="5">
    <source>
        <dbReference type="ARBA" id="ARBA00023203"/>
    </source>
</evidence>
<keyword evidence="11" id="KW-1185">Reference proteome</keyword>
<keyword evidence="6" id="KW-0206">Cytoskeleton</keyword>
<dbReference type="GO" id="GO:0016324">
    <property type="term" value="C:apical plasma membrane"/>
    <property type="evidence" value="ECO:0007669"/>
    <property type="project" value="TreeGrafter"/>
</dbReference>
<feature type="compositionally biased region" description="Polar residues" evidence="8">
    <location>
        <begin position="28"/>
        <end position="38"/>
    </location>
</feature>
<evidence type="ECO:0000256" key="7">
    <source>
        <dbReference type="PROSITE-ProRule" id="PRU00637"/>
    </source>
</evidence>
<evidence type="ECO:0000256" key="3">
    <source>
        <dbReference type="ARBA" id="ARBA00022490"/>
    </source>
</evidence>
<feature type="compositionally biased region" description="Low complexity" evidence="8">
    <location>
        <begin position="79"/>
        <end position="94"/>
    </location>
</feature>
<feature type="region of interest" description="Disordered" evidence="8">
    <location>
        <begin position="378"/>
        <end position="404"/>
    </location>
</feature>
<feature type="compositionally biased region" description="Polar residues" evidence="8">
    <location>
        <begin position="389"/>
        <end position="404"/>
    </location>
</feature>
<keyword evidence="4" id="KW-0493">Microtubule</keyword>
<dbReference type="CTD" id="134549"/>
<evidence type="ECO:0000259" key="9">
    <source>
        <dbReference type="PROSITE" id="PS51306"/>
    </source>
</evidence>
<dbReference type="InterPro" id="IPR014800">
    <property type="entry name" value="ASD1_dom"/>
</dbReference>
<feature type="compositionally biased region" description="Basic and acidic residues" evidence="8">
    <location>
        <begin position="235"/>
        <end position="244"/>
    </location>
</feature>
<dbReference type="Gene3D" id="6.10.250.3120">
    <property type="match status" value="1"/>
</dbReference>
<feature type="region of interest" description="Disordered" evidence="8">
    <location>
        <begin position="125"/>
        <end position="159"/>
    </location>
</feature>
<dbReference type="InterPro" id="IPR014799">
    <property type="entry name" value="ASD2_dom"/>
</dbReference>
<dbReference type="GO" id="GO:0051017">
    <property type="term" value="P:actin filament bundle assembly"/>
    <property type="evidence" value="ECO:0007669"/>
    <property type="project" value="TreeGrafter"/>
</dbReference>
<dbReference type="AlphaFoldDB" id="A0A6P6E9L7"/>
<dbReference type="Pfam" id="PF08688">
    <property type="entry name" value="ASD1"/>
    <property type="match status" value="1"/>
</dbReference>
<evidence type="ECO:0000256" key="2">
    <source>
        <dbReference type="ARBA" id="ARBA00006469"/>
    </source>
</evidence>
<comment type="subcellular location">
    <subcellularLocation>
        <location evidence="1">Cytoplasm</location>
        <location evidence="1">Cytoskeleton</location>
    </subcellularLocation>
</comment>
<dbReference type="Proteomes" id="UP000515203">
    <property type="component" value="Unplaced"/>
</dbReference>
<feature type="compositionally biased region" description="Low complexity" evidence="8">
    <location>
        <begin position="126"/>
        <end position="144"/>
    </location>
</feature>
<evidence type="ECO:0000256" key="4">
    <source>
        <dbReference type="ARBA" id="ARBA00022701"/>
    </source>
</evidence>
<evidence type="ECO:0000256" key="1">
    <source>
        <dbReference type="ARBA" id="ARBA00004245"/>
    </source>
</evidence>
<dbReference type="RefSeq" id="XP_023569035.1">
    <property type="nucleotide sequence ID" value="XM_023713267.1"/>
</dbReference>
<accession>A0A6P6E9L7</accession>
<dbReference type="RefSeq" id="XP_023569033.1">
    <property type="nucleotide sequence ID" value="XM_023713265.1"/>
</dbReference>
<evidence type="ECO:0000256" key="6">
    <source>
        <dbReference type="ARBA" id="ARBA00023212"/>
    </source>
</evidence>
<sequence length="830" mass="88384">MEAPSHGGEHASQTAQPGSLDLRRRSTGADSAYSSFSTGSGGPERRTPSPGPAVPSSHVDRDCVQVFCGSPGPAQPDLAFGTAPGPGPAVATPSGPWPQLREGPGSLSRQTTPLLYALATEAQAGARVAEPPSPPASRAAYRQRLQGAQRRVLRETSFQRRELRMSLPACLRPAAPARPPTAHPRSASLSHPGGDCRAPAPGTAGPGRLAGQQRKWCFSEPGKLDRVGQGGGQAREARPEPQLRREARAVFQGLRETQPQSTEELDTRSEKLGNAWRSGGRCQSASGEVLGPRIGPGGTIATVQAVPQGAEPPRPLFQTTFSRFLPQKEASVVCPAEVSWSSPAVDCEQKVEETCTLEPAQLPSLPDDDVFLEEAPLDRVRSPPGSCSPEKTSTSVHASDQNPGTCLGQRASQATASLKCPFHKCPGTAGADAYWQGVNGSVGVSRPTSYSSPGTTNGDISTTGCTGLPTPDSPAAAEDNLLWPHPVDALGSLGSGTRGPPHHTLLAKGTSQLGSRPTWPSQRLEELVQELARLDPSLRDTLASEPSPEPALGLLVGLIPGTEVWATMRPAGEEATGSSEPGSPQFSFTQLLPASQEETKPENATLQPVPCQPCGQGLSAPNVSIQAKKVELAGLLQEMLQYLQAKQEQLQGVAEAWAGRRAALEAAVGRSCAPRELERFGRFMADLERVLGLLLLLGSRLARVHRALARVGPDGDPDERASLLQRLGLLQRQQEDAKELKEHVSRRERALREVLARALPTEEMRSYCVLLADKAVLLAQQRSLDERIRLLQDQLDTIRSDLGLRLLSPRPSWPPKTCLPDKQPFPPPAT</sequence>
<reference evidence="12 13" key="1">
    <citation type="submission" date="2025-04" db="UniProtKB">
        <authorList>
            <consortium name="RefSeq"/>
        </authorList>
    </citation>
    <scope>IDENTIFICATION</scope>
</reference>
<dbReference type="GeneID" id="101573420"/>
<dbReference type="PROSITE" id="PS51307">
    <property type="entry name" value="ASD2"/>
    <property type="match status" value="1"/>
</dbReference>
<feature type="region of interest" description="Disordered" evidence="8">
    <location>
        <begin position="172"/>
        <end position="210"/>
    </location>
</feature>
<dbReference type="InterPro" id="IPR027685">
    <property type="entry name" value="Shroom_fam"/>
</dbReference>
<evidence type="ECO:0000313" key="12">
    <source>
        <dbReference type="RefSeq" id="XP_023569033.1"/>
    </source>
</evidence>
<dbReference type="RefSeq" id="XP_023569034.1">
    <property type="nucleotide sequence ID" value="XM_023713266.1"/>
</dbReference>
<dbReference type="PANTHER" id="PTHR15012">
    <property type="entry name" value="APICAL PROTEIN/SHROOM-RELATED"/>
    <property type="match status" value="1"/>
</dbReference>
<comment type="similarity">
    <text evidence="2">Belongs to the shroom family.</text>
</comment>
<feature type="region of interest" description="Disordered" evidence="8">
    <location>
        <begin position="223"/>
        <end position="244"/>
    </location>
</feature>
<feature type="domain" description="ASD1" evidence="9">
    <location>
        <begin position="145"/>
        <end position="228"/>
    </location>
</feature>
<gene>
    <name evidence="12 13 14" type="primary">Shroom1</name>
</gene>
<feature type="domain" description="ASD2" evidence="10">
    <location>
        <begin position="525"/>
        <end position="803"/>
    </location>
</feature>
<dbReference type="Pfam" id="PF08687">
    <property type="entry name" value="ASD2"/>
    <property type="match status" value="1"/>
</dbReference>
<evidence type="ECO:0000313" key="13">
    <source>
        <dbReference type="RefSeq" id="XP_023569034.1"/>
    </source>
</evidence>
<keyword evidence="5 7" id="KW-0009">Actin-binding</keyword>
<dbReference type="GO" id="GO:0005874">
    <property type="term" value="C:microtubule"/>
    <property type="evidence" value="ECO:0007669"/>
    <property type="project" value="UniProtKB-KW"/>
</dbReference>
<dbReference type="GO" id="GO:0005912">
    <property type="term" value="C:adherens junction"/>
    <property type="evidence" value="ECO:0007669"/>
    <property type="project" value="TreeGrafter"/>
</dbReference>